<feature type="transmembrane region" description="Helical" evidence="1">
    <location>
        <begin position="6"/>
        <end position="27"/>
    </location>
</feature>
<dbReference type="RefSeq" id="WP_132775977.1">
    <property type="nucleotide sequence ID" value="NZ_SMBZ01000001.1"/>
</dbReference>
<comment type="caution">
    <text evidence="2">The sequence shown here is derived from an EMBL/GenBank/DDBJ whole genome shotgun (WGS) entry which is preliminary data.</text>
</comment>
<accession>A0A4R3W3B8</accession>
<dbReference type="AlphaFoldDB" id="A0A4R3W3B8"/>
<evidence type="ECO:0000256" key="1">
    <source>
        <dbReference type="SAM" id="Phobius"/>
    </source>
</evidence>
<keyword evidence="1" id="KW-0812">Transmembrane</keyword>
<evidence type="ECO:0000313" key="3">
    <source>
        <dbReference type="Proteomes" id="UP000295197"/>
    </source>
</evidence>
<dbReference type="EMBL" id="SMBZ01000001">
    <property type="protein sequence ID" value="TCV20831.1"/>
    <property type="molecule type" value="Genomic_DNA"/>
</dbReference>
<keyword evidence="3" id="KW-1185">Reference proteome</keyword>
<dbReference type="Proteomes" id="UP000295197">
    <property type="component" value="Unassembled WGS sequence"/>
</dbReference>
<organism evidence="2 3">
    <name type="scientific">Sphingobacterium alimentarium</name>
    <dbReference type="NCBI Taxonomy" id="797292"/>
    <lineage>
        <taxon>Bacteria</taxon>
        <taxon>Pseudomonadati</taxon>
        <taxon>Bacteroidota</taxon>
        <taxon>Sphingobacteriia</taxon>
        <taxon>Sphingobacteriales</taxon>
        <taxon>Sphingobacteriaceae</taxon>
        <taxon>Sphingobacterium</taxon>
    </lineage>
</organism>
<proteinExistence type="predicted"/>
<reference evidence="2 3" key="1">
    <citation type="submission" date="2019-03" db="EMBL/GenBank/DDBJ databases">
        <title>Genomic Encyclopedia of Type Strains, Phase IV (KMG-IV): sequencing the most valuable type-strain genomes for metagenomic binning, comparative biology and taxonomic classification.</title>
        <authorList>
            <person name="Goeker M."/>
        </authorList>
    </citation>
    <scope>NUCLEOTIDE SEQUENCE [LARGE SCALE GENOMIC DNA]</scope>
    <source>
        <strain evidence="2 3">DSM 22362</strain>
    </source>
</reference>
<name>A0A4R3W3B8_9SPHI</name>
<sequence length="71" mass="8137">MDFYRTFGRIARFGLAVALFFTAIHYVEDTMLDIKIVEIAKEIKGEISLQLDDMDVKLAFHSNKLILSIEA</sequence>
<gene>
    <name evidence="2" type="ORF">EDC17_1001174</name>
</gene>
<evidence type="ECO:0000313" key="2">
    <source>
        <dbReference type="EMBL" id="TCV20831.1"/>
    </source>
</evidence>
<protein>
    <submittedName>
        <fullName evidence="2">Uncharacterized protein</fullName>
    </submittedName>
</protein>
<keyword evidence="1" id="KW-0472">Membrane</keyword>
<keyword evidence="1" id="KW-1133">Transmembrane helix</keyword>